<dbReference type="InterPro" id="IPR002729">
    <property type="entry name" value="CRISPR-assoc_Cas1"/>
</dbReference>
<dbReference type="RefSeq" id="WP_234970400.1">
    <property type="nucleotide sequence ID" value="NZ_CP017921.1"/>
</dbReference>
<sequence>MVTFHIFLLSCQQRTHLARSRFAAGDKVNVMLNYGYALLEAECLRAINSVGLDAHVGFLHEMNSSKNSLAYDLQELFRFIVDLAVFSLVEKGAMEKEDFIRTETYALRVKPTGARKVTEEVNQWLNKRSQYRNKQHTWSAILLLKTRELAQYLVGKHKTVDFVSPVYEIERQDNMEIRQLILDISYVEWKKLGFSKGTLHYMKQNAKSGKPFTLNKHVQERLNQWAQLVSKVEI</sequence>
<dbReference type="GO" id="GO:0016787">
    <property type="term" value="F:hydrolase activity"/>
    <property type="evidence" value="ECO:0007669"/>
    <property type="project" value="UniProtKB-KW"/>
</dbReference>
<name>A0A1H2S9X6_9EURY</name>
<dbReference type="InterPro" id="IPR042206">
    <property type="entry name" value="CRISPR-assoc_Cas1_C"/>
</dbReference>
<evidence type="ECO:0000256" key="2">
    <source>
        <dbReference type="ARBA" id="ARBA00022723"/>
    </source>
</evidence>
<dbReference type="Proteomes" id="UP000198669">
    <property type="component" value="Unassembled WGS sequence"/>
</dbReference>
<keyword evidence="3 9" id="KW-0255">Endonuclease</keyword>
<evidence type="ECO:0000313" key="10">
    <source>
        <dbReference type="Proteomes" id="UP000198669"/>
    </source>
</evidence>
<keyword evidence="2" id="KW-0479">Metal-binding</keyword>
<evidence type="ECO:0000256" key="8">
    <source>
        <dbReference type="ARBA" id="ARBA00023211"/>
    </source>
</evidence>
<keyword evidence="8" id="KW-0464">Manganese</keyword>
<gene>
    <name evidence="9" type="ORF">SAMN04515625_0581</name>
</gene>
<dbReference type="GO" id="GO:0043571">
    <property type="term" value="P:maintenance of CRISPR repeat elements"/>
    <property type="evidence" value="ECO:0007669"/>
    <property type="project" value="InterPro"/>
</dbReference>
<dbReference type="GO" id="GO:0004519">
    <property type="term" value="F:endonuclease activity"/>
    <property type="evidence" value="ECO:0007669"/>
    <property type="project" value="UniProtKB-KW"/>
</dbReference>
<dbReference type="GO" id="GO:0046872">
    <property type="term" value="F:metal ion binding"/>
    <property type="evidence" value="ECO:0007669"/>
    <property type="project" value="UniProtKB-KW"/>
</dbReference>
<reference evidence="9 10" key="1">
    <citation type="submission" date="2016-10" db="EMBL/GenBank/DDBJ databases">
        <authorList>
            <person name="de Groot N.N."/>
        </authorList>
    </citation>
    <scope>NUCLEOTIDE SEQUENCE [LARGE SCALE GENOMIC DNA]</scope>
    <source>
        <strain evidence="9 10">Z-7982</strain>
    </source>
</reference>
<evidence type="ECO:0000256" key="1">
    <source>
        <dbReference type="ARBA" id="ARBA00022722"/>
    </source>
</evidence>
<protein>
    <submittedName>
        <fullName evidence="9">CRISPR-associated endonuclease Cas1</fullName>
    </submittedName>
</protein>
<evidence type="ECO:0000313" key="9">
    <source>
        <dbReference type="EMBL" id="SDW27954.1"/>
    </source>
</evidence>
<evidence type="ECO:0000256" key="3">
    <source>
        <dbReference type="ARBA" id="ARBA00022759"/>
    </source>
</evidence>
<dbReference type="GO" id="GO:0003677">
    <property type="term" value="F:DNA binding"/>
    <property type="evidence" value="ECO:0007669"/>
    <property type="project" value="UniProtKB-KW"/>
</dbReference>
<evidence type="ECO:0000256" key="4">
    <source>
        <dbReference type="ARBA" id="ARBA00022801"/>
    </source>
</evidence>
<dbReference type="Pfam" id="PF01867">
    <property type="entry name" value="Cas_Cas1"/>
    <property type="match status" value="1"/>
</dbReference>
<dbReference type="AlphaFoldDB" id="A0A1H2S9X6"/>
<evidence type="ECO:0000256" key="7">
    <source>
        <dbReference type="ARBA" id="ARBA00023125"/>
    </source>
</evidence>
<dbReference type="NCBIfam" id="TIGR00287">
    <property type="entry name" value="cas1"/>
    <property type="match status" value="1"/>
</dbReference>
<keyword evidence="6" id="KW-0051">Antiviral defense</keyword>
<evidence type="ECO:0000256" key="5">
    <source>
        <dbReference type="ARBA" id="ARBA00022842"/>
    </source>
</evidence>
<dbReference type="EMBL" id="FNMU01000002">
    <property type="protein sequence ID" value="SDW27954.1"/>
    <property type="molecule type" value="Genomic_DNA"/>
</dbReference>
<keyword evidence="1" id="KW-0540">Nuclease</keyword>
<dbReference type="CDD" id="cd09634">
    <property type="entry name" value="Cas1_I-II-III"/>
    <property type="match status" value="1"/>
</dbReference>
<dbReference type="Gene3D" id="1.20.120.920">
    <property type="entry name" value="CRISPR-associated endonuclease Cas1, C-terminal domain"/>
    <property type="match status" value="1"/>
</dbReference>
<accession>A0A1H2S9X6</accession>
<organism evidence="9 10">
    <name type="scientific">Methanohalophilus halophilus</name>
    <dbReference type="NCBI Taxonomy" id="2177"/>
    <lineage>
        <taxon>Archaea</taxon>
        <taxon>Methanobacteriati</taxon>
        <taxon>Methanobacteriota</taxon>
        <taxon>Stenosarchaea group</taxon>
        <taxon>Methanomicrobia</taxon>
        <taxon>Methanosarcinales</taxon>
        <taxon>Methanosarcinaceae</taxon>
        <taxon>Methanohalophilus</taxon>
    </lineage>
</organism>
<dbReference type="PANTHER" id="PTHR34353:SF2">
    <property type="entry name" value="CRISPR-ASSOCIATED ENDONUCLEASE CAS1 1"/>
    <property type="match status" value="1"/>
</dbReference>
<dbReference type="GeneID" id="30583775"/>
<proteinExistence type="predicted"/>
<keyword evidence="4" id="KW-0378">Hydrolase</keyword>
<keyword evidence="7" id="KW-0238">DNA-binding</keyword>
<dbReference type="GO" id="GO:0051607">
    <property type="term" value="P:defense response to virus"/>
    <property type="evidence" value="ECO:0007669"/>
    <property type="project" value="UniProtKB-KW"/>
</dbReference>
<dbReference type="PANTHER" id="PTHR34353">
    <property type="entry name" value="CRISPR-ASSOCIATED ENDONUCLEASE CAS1 1"/>
    <property type="match status" value="1"/>
</dbReference>
<dbReference type="InterPro" id="IPR050646">
    <property type="entry name" value="Cas1"/>
</dbReference>
<evidence type="ECO:0000256" key="6">
    <source>
        <dbReference type="ARBA" id="ARBA00023118"/>
    </source>
</evidence>
<keyword evidence="5" id="KW-0460">Magnesium</keyword>